<dbReference type="AlphaFoldDB" id="A0A2N8L1D8"/>
<comment type="caution">
    <text evidence="4">The sequence shown here is derived from an EMBL/GenBank/DDBJ whole genome shotgun (WGS) entry which is preliminary data.</text>
</comment>
<sequence>MLFRQAALDHLRRGHGQGHVLLRSPRSFWFMSVAALGLGLAVLLMLFLVSYTQRARVSGHLVPDRGLVNLAMLQTGVVAEVLVHEGTKVRQGQALFRLRAERPSAAGELAQGAVRSLEQQRDHWRAELQRLDAFAAAQTETLLQKRLDLEAELPRAQAEQQLLRRRLQSAQEALARFEALQGTGFASRLQVQQRQDEVLDQQARLAALERNERDIRSQLAALVPELRAQGLRDGSPRAQAERQLAALQQEIAEAQGRHEWVLTAPVDGRLTSLQAHAGQTVAAGQLLALLLPSGAALQAQLQLPSSAAAFVQPGQKVALRYAAFPYQKFGQHEGVVQEVSRAAVQPPAAGGAGGAGAAAERSYRVLVRPLSQTVMAYGQPVALQADMQVEADVMLSERRLIEWIFEPMLALKGRL</sequence>
<evidence type="ECO:0000313" key="4">
    <source>
        <dbReference type="EMBL" id="PND39487.1"/>
    </source>
</evidence>
<evidence type="ECO:0000259" key="3">
    <source>
        <dbReference type="Pfam" id="PF26002"/>
    </source>
</evidence>
<dbReference type="EMBL" id="POSP01000003">
    <property type="protein sequence ID" value="PND39487.1"/>
    <property type="molecule type" value="Genomic_DNA"/>
</dbReference>
<feature type="domain" description="AprE-like beta-barrel" evidence="3">
    <location>
        <begin position="299"/>
        <end position="394"/>
    </location>
</feature>
<dbReference type="RefSeq" id="WP_102769403.1">
    <property type="nucleotide sequence ID" value="NZ_POSP01000003.1"/>
</dbReference>
<gene>
    <name evidence="4" type="ORF">C1O66_19405</name>
</gene>
<feature type="transmembrane region" description="Helical" evidence="2">
    <location>
        <begin position="28"/>
        <end position="49"/>
    </location>
</feature>
<dbReference type="Gene3D" id="1.10.287.470">
    <property type="entry name" value="Helix hairpin bin"/>
    <property type="match status" value="1"/>
</dbReference>
<keyword evidence="1" id="KW-0175">Coiled coil</keyword>
<dbReference type="PANTHER" id="PTHR30386">
    <property type="entry name" value="MEMBRANE FUSION SUBUNIT OF EMRAB-TOLC MULTIDRUG EFFLUX PUMP"/>
    <property type="match status" value="1"/>
</dbReference>
<dbReference type="PRINTS" id="PR01490">
    <property type="entry name" value="RTXTOXIND"/>
</dbReference>
<proteinExistence type="predicted"/>
<keyword evidence="5" id="KW-1185">Reference proteome</keyword>
<dbReference type="Pfam" id="PF26002">
    <property type="entry name" value="Beta-barrel_AprE"/>
    <property type="match status" value="1"/>
</dbReference>
<dbReference type="OrthoDB" id="9775513at2"/>
<reference evidence="4 5" key="1">
    <citation type="submission" date="2018-01" db="EMBL/GenBank/DDBJ databases">
        <title>Draft genome sequence of Paucibacter aquatile CR182 isolated from freshwater of the Nakdong River.</title>
        <authorList>
            <person name="Choi A."/>
            <person name="Chung E.J."/>
        </authorList>
    </citation>
    <scope>NUCLEOTIDE SEQUENCE [LARGE SCALE GENOMIC DNA]</scope>
    <source>
        <strain evidence="4 5">CR182</strain>
    </source>
</reference>
<dbReference type="Proteomes" id="UP000235916">
    <property type="component" value="Unassembled WGS sequence"/>
</dbReference>
<keyword evidence="2" id="KW-0812">Transmembrane</keyword>
<keyword evidence="2" id="KW-0472">Membrane</keyword>
<dbReference type="InterPro" id="IPR058982">
    <property type="entry name" value="Beta-barrel_AprE"/>
</dbReference>
<name>A0A2N8L1D8_9BURK</name>
<evidence type="ECO:0000256" key="2">
    <source>
        <dbReference type="SAM" id="Phobius"/>
    </source>
</evidence>
<feature type="coiled-coil region" evidence="1">
    <location>
        <begin position="146"/>
        <end position="211"/>
    </location>
</feature>
<organism evidence="4 5">
    <name type="scientific">Kinneretia aquatilis</name>
    <dbReference type="NCBI Taxonomy" id="2070761"/>
    <lineage>
        <taxon>Bacteria</taxon>
        <taxon>Pseudomonadati</taxon>
        <taxon>Pseudomonadota</taxon>
        <taxon>Betaproteobacteria</taxon>
        <taxon>Burkholderiales</taxon>
        <taxon>Sphaerotilaceae</taxon>
        <taxon>Roseateles</taxon>
    </lineage>
</organism>
<dbReference type="PANTHER" id="PTHR30386:SF28">
    <property type="entry name" value="EXPORTED PROTEIN"/>
    <property type="match status" value="1"/>
</dbReference>
<evidence type="ECO:0000313" key="5">
    <source>
        <dbReference type="Proteomes" id="UP000235916"/>
    </source>
</evidence>
<evidence type="ECO:0000256" key="1">
    <source>
        <dbReference type="SAM" id="Coils"/>
    </source>
</evidence>
<dbReference type="Gene3D" id="2.40.50.100">
    <property type="match status" value="2"/>
</dbReference>
<keyword evidence="2" id="KW-1133">Transmembrane helix</keyword>
<accession>A0A2N8L1D8</accession>
<dbReference type="InterPro" id="IPR050739">
    <property type="entry name" value="MFP"/>
</dbReference>
<protein>
    <submittedName>
        <fullName evidence="4">Anibiotic ABC transporter</fullName>
    </submittedName>
</protein>